<dbReference type="GO" id="GO:0003941">
    <property type="term" value="F:L-serine ammonia-lyase activity"/>
    <property type="evidence" value="ECO:0007669"/>
    <property type="project" value="TreeGrafter"/>
</dbReference>
<dbReference type="Pfam" id="PF00291">
    <property type="entry name" value="PALP"/>
    <property type="match status" value="1"/>
</dbReference>
<feature type="domain" description="Tryptophan synthase beta chain-like PALP" evidence="5">
    <location>
        <begin position="79"/>
        <end position="278"/>
    </location>
</feature>
<evidence type="ECO:0000256" key="2">
    <source>
        <dbReference type="ARBA" id="ARBA00010869"/>
    </source>
</evidence>
<evidence type="ECO:0000256" key="3">
    <source>
        <dbReference type="ARBA" id="ARBA00022898"/>
    </source>
</evidence>
<comment type="cofactor">
    <cofactor evidence="1">
        <name>pyridoxal 5'-phosphate</name>
        <dbReference type="ChEBI" id="CHEBI:597326"/>
    </cofactor>
</comment>
<dbReference type="Proteomes" id="UP000813427">
    <property type="component" value="Unassembled WGS sequence"/>
</dbReference>
<dbReference type="GO" id="GO:0030378">
    <property type="term" value="F:serine racemase activity"/>
    <property type="evidence" value="ECO:0007669"/>
    <property type="project" value="TreeGrafter"/>
</dbReference>
<dbReference type="PANTHER" id="PTHR43050:SF1">
    <property type="entry name" value="SERINE RACEMASE"/>
    <property type="match status" value="1"/>
</dbReference>
<dbReference type="InterPro" id="IPR001926">
    <property type="entry name" value="TrpB-like_PALP"/>
</dbReference>
<sequence>MAQISTCPPLVRESVVDAHKLIKDHVHYTPVMTNRTLNKLASPPRESALPGGRRPANPTMRLHFKCENLQRGGAFKRRGNHAQALALAARENVIPAHIVMQNSVRLNKVEATKGYGANIVMCEQGERESVTANIVDKTGARLVHPFEHPYVILGQGTIGLELQEQVSNLNAIITGCSGGGMISGIALSCQGTDINVYGAEPEFEGADDGRRGYYSRQRVTHIKTRTITDDIIYKQKLVSGMYTVSEDEIREATMLALERLKVLIEPSAAVPLAVTLHNEEFRAMVEKEAGEDGWDIGIVLSGGNISVGGLVELFL</sequence>
<dbReference type="GO" id="GO:0005524">
    <property type="term" value="F:ATP binding"/>
    <property type="evidence" value="ECO:0007669"/>
    <property type="project" value="TreeGrafter"/>
</dbReference>
<dbReference type="PANTHER" id="PTHR43050">
    <property type="entry name" value="SERINE / THREONINE RACEMASE FAMILY MEMBER"/>
    <property type="match status" value="1"/>
</dbReference>
<dbReference type="SUPFAM" id="SSF53686">
    <property type="entry name" value="Tryptophan synthase beta subunit-like PLP-dependent enzymes"/>
    <property type="match status" value="1"/>
</dbReference>
<keyword evidence="7" id="KW-1185">Reference proteome</keyword>
<dbReference type="Gene3D" id="3.40.50.1100">
    <property type="match status" value="2"/>
</dbReference>
<evidence type="ECO:0000313" key="7">
    <source>
        <dbReference type="Proteomes" id="UP000813427"/>
    </source>
</evidence>
<protein>
    <submittedName>
        <fullName evidence="6">Tryptophan synthase beta subunit-like PLP-dependent enzyme</fullName>
    </submittedName>
</protein>
<dbReference type="GO" id="GO:0008721">
    <property type="term" value="F:D-serine ammonia-lyase activity"/>
    <property type="evidence" value="ECO:0007669"/>
    <property type="project" value="TreeGrafter"/>
</dbReference>
<proteinExistence type="inferred from homology"/>
<comment type="similarity">
    <text evidence="2">Belongs to the serine/threonine dehydratase family.</text>
</comment>
<dbReference type="GO" id="GO:0018114">
    <property type="term" value="F:threonine racemase activity"/>
    <property type="evidence" value="ECO:0007669"/>
    <property type="project" value="TreeGrafter"/>
</dbReference>
<reference evidence="6" key="1">
    <citation type="journal article" date="2021" name="Nat. Commun.">
        <title>Genetic determinants of endophytism in the Arabidopsis root mycobiome.</title>
        <authorList>
            <person name="Mesny F."/>
            <person name="Miyauchi S."/>
            <person name="Thiergart T."/>
            <person name="Pickel B."/>
            <person name="Atanasova L."/>
            <person name="Karlsson M."/>
            <person name="Huettel B."/>
            <person name="Barry K.W."/>
            <person name="Haridas S."/>
            <person name="Chen C."/>
            <person name="Bauer D."/>
            <person name="Andreopoulos W."/>
            <person name="Pangilinan J."/>
            <person name="LaButti K."/>
            <person name="Riley R."/>
            <person name="Lipzen A."/>
            <person name="Clum A."/>
            <person name="Drula E."/>
            <person name="Henrissat B."/>
            <person name="Kohler A."/>
            <person name="Grigoriev I.V."/>
            <person name="Martin F.M."/>
            <person name="Hacquard S."/>
        </authorList>
    </citation>
    <scope>NUCLEOTIDE SEQUENCE</scope>
    <source>
        <strain evidence="6">MPI-SDFR-AT-0068</strain>
    </source>
</reference>
<evidence type="ECO:0000313" key="6">
    <source>
        <dbReference type="EMBL" id="KAH7231166.1"/>
    </source>
</evidence>
<dbReference type="AlphaFoldDB" id="A0A8K0W5Y7"/>
<dbReference type="EMBL" id="JAGPXF010000009">
    <property type="protein sequence ID" value="KAH7231166.1"/>
    <property type="molecule type" value="Genomic_DNA"/>
</dbReference>
<keyword evidence="3" id="KW-0663">Pyridoxal phosphate</keyword>
<dbReference type="GO" id="GO:0000287">
    <property type="term" value="F:magnesium ion binding"/>
    <property type="evidence" value="ECO:0007669"/>
    <property type="project" value="TreeGrafter"/>
</dbReference>
<feature type="region of interest" description="Disordered" evidence="4">
    <location>
        <begin position="37"/>
        <end position="57"/>
    </location>
</feature>
<evidence type="ECO:0000256" key="4">
    <source>
        <dbReference type="SAM" id="MobiDB-lite"/>
    </source>
</evidence>
<evidence type="ECO:0000259" key="5">
    <source>
        <dbReference type="Pfam" id="PF00291"/>
    </source>
</evidence>
<evidence type="ECO:0000256" key="1">
    <source>
        <dbReference type="ARBA" id="ARBA00001933"/>
    </source>
</evidence>
<dbReference type="GO" id="GO:0030170">
    <property type="term" value="F:pyridoxal phosphate binding"/>
    <property type="evidence" value="ECO:0007669"/>
    <property type="project" value="TreeGrafter"/>
</dbReference>
<comment type="caution">
    <text evidence="6">The sequence shown here is derived from an EMBL/GenBank/DDBJ whole genome shotgun (WGS) entry which is preliminary data.</text>
</comment>
<name>A0A8K0W5Y7_9HYPO</name>
<gene>
    <name evidence="6" type="ORF">BKA59DRAFT_504593</name>
</gene>
<accession>A0A8K0W5Y7</accession>
<dbReference type="InterPro" id="IPR036052">
    <property type="entry name" value="TrpB-like_PALP_sf"/>
</dbReference>
<dbReference type="OrthoDB" id="271064at2759"/>
<organism evidence="6 7">
    <name type="scientific">Fusarium tricinctum</name>
    <dbReference type="NCBI Taxonomy" id="61284"/>
    <lineage>
        <taxon>Eukaryota</taxon>
        <taxon>Fungi</taxon>
        <taxon>Dikarya</taxon>
        <taxon>Ascomycota</taxon>
        <taxon>Pezizomycotina</taxon>
        <taxon>Sordariomycetes</taxon>
        <taxon>Hypocreomycetidae</taxon>
        <taxon>Hypocreales</taxon>
        <taxon>Nectriaceae</taxon>
        <taxon>Fusarium</taxon>
        <taxon>Fusarium tricinctum species complex</taxon>
    </lineage>
</organism>